<keyword evidence="1" id="KW-0489">Methyltransferase</keyword>
<dbReference type="AlphaFoldDB" id="K0IG88"/>
<sequence length="103" mass="11761">MKDIRELTAVVAKQRAAIGIFITLSEPTSEMIKEVKATDPYVMKTWNHKYPKIQILTIEQLLRGIRADIPPTSSAFEQALIAKRHQARRTSDLMICNHNTSNR</sequence>
<accession>K0IG88</accession>
<proteinExistence type="predicted"/>
<dbReference type="InParanoid" id="K0IG88"/>
<dbReference type="HOGENOM" id="CLU_2257458_0_0_2"/>
<organism evidence="1 2">
    <name type="scientific">Nitrososphaera gargensis (strain Ga9.2)</name>
    <dbReference type="NCBI Taxonomy" id="1237085"/>
    <lineage>
        <taxon>Archaea</taxon>
        <taxon>Nitrososphaerota</taxon>
        <taxon>Nitrososphaeria</taxon>
        <taxon>Nitrososphaerales</taxon>
        <taxon>Nitrososphaeraceae</taxon>
        <taxon>Nitrososphaera</taxon>
    </lineage>
</organism>
<dbReference type="STRING" id="1237085.Ngar_c35030"/>
<dbReference type="Proteomes" id="UP000008037">
    <property type="component" value="Chromosome"/>
</dbReference>
<dbReference type="GO" id="GO:0032259">
    <property type="term" value="P:methylation"/>
    <property type="evidence" value="ECO:0007669"/>
    <property type="project" value="UniProtKB-KW"/>
</dbReference>
<dbReference type="KEGG" id="nga:Ngar_c35030"/>
<dbReference type="BioCyc" id="CNIT1237085:G1324-3504-MONOMER"/>
<protein>
    <submittedName>
        <fullName evidence="1">Putative DNA methylase N-4/N-6</fullName>
    </submittedName>
</protein>
<evidence type="ECO:0000313" key="2">
    <source>
        <dbReference type="Proteomes" id="UP000008037"/>
    </source>
</evidence>
<keyword evidence="1" id="KW-0808">Transferase</keyword>
<dbReference type="GO" id="GO:0008168">
    <property type="term" value="F:methyltransferase activity"/>
    <property type="evidence" value="ECO:0007669"/>
    <property type="project" value="UniProtKB-KW"/>
</dbReference>
<evidence type="ECO:0000313" key="1">
    <source>
        <dbReference type="EMBL" id="AFU60416.1"/>
    </source>
</evidence>
<gene>
    <name evidence="1" type="ordered locus">Ngar_c35030</name>
</gene>
<dbReference type="EMBL" id="CP002408">
    <property type="protein sequence ID" value="AFU60416.1"/>
    <property type="molecule type" value="Genomic_DNA"/>
</dbReference>
<reference evidence="1 2" key="1">
    <citation type="journal article" date="2012" name="Environ. Microbiol.">
        <title>The genome of the ammonia-oxidizing Candidatus Nitrososphaera gargensis: insights into metabolic versatility and environmental adaptations.</title>
        <authorList>
            <person name="Spang A."/>
            <person name="Poehlein A."/>
            <person name="Offre P."/>
            <person name="Zumbragel S."/>
            <person name="Haider S."/>
            <person name="Rychlik N."/>
            <person name="Nowka B."/>
            <person name="Schmeisser C."/>
            <person name="Lebedeva E.V."/>
            <person name="Rattei T."/>
            <person name="Bohm C."/>
            <person name="Schmid M."/>
            <person name="Galushko A."/>
            <person name="Hatzenpichler R."/>
            <person name="Weinmaier T."/>
            <person name="Daniel R."/>
            <person name="Schleper C."/>
            <person name="Spieck E."/>
            <person name="Streit W."/>
            <person name="Wagner M."/>
        </authorList>
    </citation>
    <scope>NUCLEOTIDE SEQUENCE [LARGE SCALE GENOMIC DNA]</scope>
    <source>
        <strain evidence="2">Ga9.2</strain>
    </source>
</reference>
<name>K0IG88_NITGG</name>
<keyword evidence="2" id="KW-1185">Reference proteome</keyword>